<dbReference type="InterPro" id="IPR036701">
    <property type="entry name" value="RraB-like_sf"/>
</dbReference>
<dbReference type="AlphaFoldDB" id="A0A8J3NGM6"/>
<organism evidence="3 4">
    <name type="scientific">Actinocatenispora rupis</name>
    <dbReference type="NCBI Taxonomy" id="519421"/>
    <lineage>
        <taxon>Bacteria</taxon>
        <taxon>Bacillati</taxon>
        <taxon>Actinomycetota</taxon>
        <taxon>Actinomycetes</taxon>
        <taxon>Micromonosporales</taxon>
        <taxon>Micromonosporaceae</taxon>
        <taxon>Actinocatenispora</taxon>
    </lineage>
</organism>
<accession>A0A8J3NGM6</accession>
<proteinExistence type="predicted"/>
<dbReference type="EMBL" id="BOMB01000053">
    <property type="protein sequence ID" value="GID16130.1"/>
    <property type="molecule type" value="Genomic_DNA"/>
</dbReference>
<dbReference type="InterPro" id="IPR009671">
    <property type="entry name" value="RraB_dom"/>
</dbReference>
<dbReference type="InterPro" id="IPR016097">
    <property type="entry name" value="DUF695"/>
</dbReference>
<evidence type="ECO:0000259" key="2">
    <source>
        <dbReference type="Pfam" id="PF06877"/>
    </source>
</evidence>
<feature type="domain" description="Regulator of ribonuclease activity B" evidence="2">
    <location>
        <begin position="153"/>
        <end position="242"/>
    </location>
</feature>
<name>A0A8J3NGM6_9ACTN</name>
<dbReference type="Proteomes" id="UP000612808">
    <property type="component" value="Unassembled WGS sequence"/>
</dbReference>
<protein>
    <recommendedName>
        <fullName evidence="5">DUF695 domain-containing protein</fullName>
    </recommendedName>
</protein>
<evidence type="ECO:0000259" key="1">
    <source>
        <dbReference type="Pfam" id="PF05117"/>
    </source>
</evidence>
<dbReference type="RefSeq" id="WP_203664759.1">
    <property type="nucleotide sequence ID" value="NZ_BAAAZM010000027.1"/>
</dbReference>
<evidence type="ECO:0000313" key="4">
    <source>
        <dbReference type="Proteomes" id="UP000612808"/>
    </source>
</evidence>
<evidence type="ECO:0008006" key="5">
    <source>
        <dbReference type="Google" id="ProtNLM"/>
    </source>
</evidence>
<dbReference type="Pfam" id="PF05117">
    <property type="entry name" value="DUF695"/>
    <property type="match status" value="1"/>
</dbReference>
<evidence type="ECO:0000313" key="3">
    <source>
        <dbReference type="EMBL" id="GID16130.1"/>
    </source>
</evidence>
<sequence>MPLFRRTKPSWEPDWQTFPGRVDSEDAMLHADLAAVRLAPVEELPVRLTVRVALAATRPDGSPDRETAHQLYVFEDKLAGEVAKRTGGQYVGRVIAGGACTFVCQLPAEPGELKLPGPFTPELTTTDDPDWSYVRAVFTPDPAAEQRSYNLPLVRALVSRGDRAEQPRPVEHSAHFAEQKQASAAGAELGKLGYRVTASVDPDGSATVTATRAVPLTEIDEATVQVLTVVRANGGDYDGWGCDLVR</sequence>
<dbReference type="Pfam" id="PF06877">
    <property type="entry name" value="RraB"/>
    <property type="match status" value="1"/>
</dbReference>
<dbReference type="SUPFAM" id="SSF89946">
    <property type="entry name" value="Hypothetical protein VC0424"/>
    <property type="match status" value="1"/>
</dbReference>
<dbReference type="Gene3D" id="3.30.70.970">
    <property type="entry name" value="RraB-like"/>
    <property type="match status" value="1"/>
</dbReference>
<gene>
    <name evidence="3" type="ORF">Aru02nite_70190</name>
</gene>
<keyword evidence="4" id="KW-1185">Reference proteome</keyword>
<reference evidence="3" key="1">
    <citation type="submission" date="2021-01" db="EMBL/GenBank/DDBJ databases">
        <title>Whole genome shotgun sequence of Actinocatenispora rupis NBRC 107355.</title>
        <authorList>
            <person name="Komaki H."/>
            <person name="Tamura T."/>
        </authorList>
    </citation>
    <scope>NUCLEOTIDE SEQUENCE</scope>
    <source>
        <strain evidence="3">NBRC 107355</strain>
    </source>
</reference>
<comment type="caution">
    <text evidence="3">The sequence shown here is derived from an EMBL/GenBank/DDBJ whole genome shotgun (WGS) entry which is preliminary data.</text>
</comment>
<feature type="domain" description="DUF695" evidence="1">
    <location>
        <begin position="14"/>
        <end position="102"/>
    </location>
</feature>